<dbReference type="GO" id="GO:0045879">
    <property type="term" value="P:negative regulation of smoothened signaling pathway"/>
    <property type="evidence" value="ECO:0007669"/>
    <property type="project" value="TreeGrafter"/>
</dbReference>
<evidence type="ECO:0000256" key="8">
    <source>
        <dbReference type="SAM" id="Phobius"/>
    </source>
</evidence>
<feature type="transmembrane region" description="Helical" evidence="8">
    <location>
        <begin position="111"/>
        <end position="133"/>
    </location>
</feature>
<keyword evidence="5 8" id="KW-0472">Membrane</keyword>
<dbReference type="PANTHER" id="PTHR46022">
    <property type="entry name" value="PROTEIN PATCHED"/>
    <property type="match status" value="1"/>
</dbReference>
<evidence type="ECO:0000256" key="2">
    <source>
        <dbReference type="ARBA" id="ARBA00005585"/>
    </source>
</evidence>
<dbReference type="SUPFAM" id="SSF82866">
    <property type="entry name" value="Multidrug efflux transporter AcrB transmembrane domain"/>
    <property type="match status" value="2"/>
</dbReference>
<feature type="compositionally biased region" description="Polar residues" evidence="7">
    <location>
        <begin position="465"/>
        <end position="480"/>
    </location>
</feature>
<keyword evidence="6" id="KW-0325">Glycoprotein</keyword>
<evidence type="ECO:0000256" key="4">
    <source>
        <dbReference type="ARBA" id="ARBA00022989"/>
    </source>
</evidence>
<organism evidence="10 11">
    <name type="scientific">Desmophyllum pertusum</name>
    <dbReference type="NCBI Taxonomy" id="174260"/>
    <lineage>
        <taxon>Eukaryota</taxon>
        <taxon>Metazoa</taxon>
        <taxon>Cnidaria</taxon>
        <taxon>Anthozoa</taxon>
        <taxon>Hexacorallia</taxon>
        <taxon>Scleractinia</taxon>
        <taxon>Caryophylliina</taxon>
        <taxon>Caryophylliidae</taxon>
        <taxon>Desmophyllum</taxon>
    </lineage>
</organism>
<dbReference type="PANTHER" id="PTHR46022:SF1">
    <property type="entry name" value="PROTEIN PATCHED"/>
    <property type="match status" value="1"/>
</dbReference>
<dbReference type="PROSITE" id="PS50156">
    <property type="entry name" value="SSD"/>
    <property type="match status" value="1"/>
</dbReference>
<dbReference type="Pfam" id="PF12349">
    <property type="entry name" value="Sterol-sensing"/>
    <property type="match status" value="1"/>
</dbReference>
<comment type="subcellular location">
    <subcellularLocation>
        <location evidence="1">Membrane</location>
        <topology evidence="1">Multi-pass membrane protein</topology>
    </subcellularLocation>
</comment>
<dbReference type="OrthoDB" id="5873834at2759"/>
<accession>A0A9X0CTJ6</accession>
<proteinExistence type="inferred from homology"/>
<protein>
    <submittedName>
        <fullName evidence="10">Protein patched 1</fullName>
    </submittedName>
</protein>
<evidence type="ECO:0000259" key="9">
    <source>
        <dbReference type="PROSITE" id="PS50156"/>
    </source>
</evidence>
<keyword evidence="11" id="KW-1185">Reference proteome</keyword>
<feature type="transmembrane region" description="Helical" evidence="8">
    <location>
        <begin position="82"/>
        <end position="99"/>
    </location>
</feature>
<dbReference type="Gene3D" id="1.20.1640.10">
    <property type="entry name" value="Multidrug efflux transporter AcrB transmembrane domain"/>
    <property type="match status" value="1"/>
</dbReference>
<feature type="transmembrane region" description="Helical" evidence="8">
    <location>
        <begin position="172"/>
        <end position="195"/>
    </location>
</feature>
<dbReference type="EMBL" id="MU826833">
    <property type="protein sequence ID" value="KAJ7372959.1"/>
    <property type="molecule type" value="Genomic_DNA"/>
</dbReference>
<reference evidence="10" key="1">
    <citation type="submission" date="2023-01" db="EMBL/GenBank/DDBJ databases">
        <title>Genome assembly of the deep-sea coral Lophelia pertusa.</title>
        <authorList>
            <person name="Herrera S."/>
            <person name="Cordes E."/>
        </authorList>
    </citation>
    <scope>NUCLEOTIDE SEQUENCE</scope>
    <source>
        <strain evidence="10">USNM1676648</strain>
        <tissue evidence="10">Polyp</tissue>
    </source>
</reference>
<gene>
    <name evidence="10" type="primary">PTCH1_2</name>
    <name evidence="10" type="ORF">OS493_015424</name>
</gene>
<name>A0A9X0CTJ6_9CNID</name>
<keyword evidence="3 8" id="KW-0812">Transmembrane</keyword>
<evidence type="ECO:0000256" key="6">
    <source>
        <dbReference type="ARBA" id="ARBA00023180"/>
    </source>
</evidence>
<evidence type="ECO:0000256" key="1">
    <source>
        <dbReference type="ARBA" id="ARBA00004141"/>
    </source>
</evidence>
<evidence type="ECO:0000256" key="3">
    <source>
        <dbReference type="ARBA" id="ARBA00022692"/>
    </source>
</evidence>
<evidence type="ECO:0000256" key="5">
    <source>
        <dbReference type="ARBA" id="ARBA00023136"/>
    </source>
</evidence>
<dbReference type="GO" id="GO:0005119">
    <property type="term" value="F:smoothened binding"/>
    <property type="evidence" value="ECO:0007669"/>
    <property type="project" value="TreeGrafter"/>
</dbReference>
<dbReference type="InterPro" id="IPR053958">
    <property type="entry name" value="HMGCR/SNAP/NPC1-like_SSD"/>
</dbReference>
<comment type="caution">
    <text evidence="10">The sequence shown here is derived from an EMBL/GenBank/DDBJ whole genome shotgun (WGS) entry which is preliminary data.</text>
</comment>
<feature type="region of interest" description="Disordered" evidence="7">
    <location>
        <begin position="285"/>
        <end position="315"/>
    </location>
</feature>
<keyword evidence="4 8" id="KW-1133">Transmembrane helix</keyword>
<dbReference type="GO" id="GO:0008158">
    <property type="term" value="F:hedgehog receptor activity"/>
    <property type="evidence" value="ECO:0007669"/>
    <property type="project" value="TreeGrafter"/>
</dbReference>
<dbReference type="GO" id="GO:0005886">
    <property type="term" value="C:plasma membrane"/>
    <property type="evidence" value="ECO:0007669"/>
    <property type="project" value="TreeGrafter"/>
</dbReference>
<feature type="domain" description="SSD" evidence="9">
    <location>
        <begin position="78"/>
        <end position="171"/>
    </location>
</feature>
<dbReference type="Proteomes" id="UP001163046">
    <property type="component" value="Unassembled WGS sequence"/>
</dbReference>
<feature type="compositionally biased region" description="Basic residues" evidence="7">
    <location>
        <begin position="299"/>
        <end position="308"/>
    </location>
</feature>
<evidence type="ECO:0000256" key="7">
    <source>
        <dbReference type="SAM" id="MobiDB-lite"/>
    </source>
</evidence>
<dbReference type="AlphaFoldDB" id="A0A9X0CTJ6"/>
<comment type="similarity">
    <text evidence="2">Belongs to the patched family.</text>
</comment>
<dbReference type="GO" id="GO:0097108">
    <property type="term" value="F:hedgehog family protein binding"/>
    <property type="evidence" value="ECO:0007669"/>
    <property type="project" value="TreeGrafter"/>
</dbReference>
<evidence type="ECO:0000313" key="10">
    <source>
        <dbReference type="EMBL" id="KAJ7372959.1"/>
    </source>
</evidence>
<feature type="compositionally biased region" description="Low complexity" evidence="7">
    <location>
        <begin position="441"/>
        <end position="462"/>
    </location>
</feature>
<dbReference type="InterPro" id="IPR000731">
    <property type="entry name" value="SSD"/>
</dbReference>
<feature type="region of interest" description="Disordered" evidence="7">
    <location>
        <begin position="436"/>
        <end position="480"/>
    </location>
</feature>
<evidence type="ECO:0000313" key="11">
    <source>
        <dbReference type="Proteomes" id="UP001163046"/>
    </source>
</evidence>
<sequence>MLMGRQQLYEHWHSDVAQAKVQHMDSWTELEAEQVLEAWKREFTKVVNSADQSKEDSTVLAFSSTSFNDLLQDFSQTSYSKVTIGYALMLIYACLTLMIKHWGNAVDSHGALGFAGVLLVTVAVTSGLGFCSFVKIKFNAASTQILPFLALGLGVDDMFLLAHTYATSRDKTNAAIVVVFNFFAVIVIFPAMIVIDRNRRRSGKYDLLCCLKQGRSTERHSISTPPPSTSVSDSGLVHYSCNSLLDTSAVLQGLSGTVRLPGSVQATASQTIHLPNVVTVQASASAELGGTPRTDWQRPKRLSSRRDRRTAESGDIELSAMGNIRSTHGVSTANARAGASASVVQVQLAGSMDAEKRSSRDCITRPSCHQGHRSLKIHPEQSANDSCTCSEAASKLRSKRHAHKSRSRDTVINENAVVLASEVSANAASNGETAVAMAECSSTQESVRTSSSHSRSSPGLESMGRASTSQSIQDSDPESNSRWGVVKKKLQALSLSNFARDYYGPWLQRMPVKISVLFIFACLFAAGVYGSMKVEEGLDLTDVVPRQSPEHKFVEAQFKYFSFYQMVLVTKGGYDYPNGQELLYKFHNAFKKIPNIIKTPEGELPPFWLMYFRDWLIELQKAFDRDWDEGRITYGGWQKNASDDGVMAYKLLAQTGAKETSNKSIVRSVRLVNEEGIIRPETFYTYLMVWYNMDSVGYTFSQANIRPEPEWSWHNNRLNQDYNAMRVEPPAPPINFSFIPFNVINLRETKDFIEIIKVIVSGYDNSGSVWLHGLAGLKLSAVPAVTLILSVGVGVEFTVHMCMQFLTSAGDRNQRMQRAVERVFSPVVGRCRVDFTWRLLCLQDQTSISLSDISFICWLH</sequence>